<dbReference type="PROSITE" id="PS50011">
    <property type="entry name" value="PROTEIN_KINASE_DOM"/>
    <property type="match status" value="1"/>
</dbReference>
<dbReference type="InterPro" id="IPR000719">
    <property type="entry name" value="Prot_kinase_dom"/>
</dbReference>
<evidence type="ECO:0000256" key="7">
    <source>
        <dbReference type="ARBA" id="ARBA00048655"/>
    </source>
</evidence>
<evidence type="ECO:0000313" key="9">
    <source>
        <dbReference type="EMBL" id="GMN19618.1"/>
    </source>
</evidence>
<dbReference type="AlphaFoldDB" id="A0AA87Z629"/>
<feature type="domain" description="Protein kinase" evidence="8">
    <location>
        <begin position="231"/>
        <end position="549"/>
    </location>
</feature>
<dbReference type="EMBL" id="BTGU01002528">
    <property type="protein sequence ID" value="GMN19618.1"/>
    <property type="molecule type" value="Genomic_DNA"/>
</dbReference>
<dbReference type="FunFam" id="3.30.200.20:FF:000264">
    <property type="entry name" value="Protein-ribulosamine 3-kinase, chloroplastic"/>
    <property type="match status" value="1"/>
</dbReference>
<dbReference type="Proteomes" id="UP001187192">
    <property type="component" value="Unassembled WGS sequence"/>
</dbReference>
<dbReference type="Pfam" id="PF03881">
    <property type="entry name" value="Fructosamin_kin"/>
    <property type="match status" value="1"/>
</dbReference>
<dbReference type="InterPro" id="IPR001245">
    <property type="entry name" value="Ser-Thr/Tyr_kinase_cat_dom"/>
</dbReference>
<dbReference type="PANTHER" id="PTHR12149">
    <property type="entry name" value="FRUCTOSAMINE 3 KINASE-RELATED PROTEIN"/>
    <property type="match status" value="1"/>
</dbReference>
<keyword evidence="10" id="KW-1185">Reference proteome</keyword>
<keyword evidence="5" id="KW-0418">Kinase</keyword>
<evidence type="ECO:0000256" key="4">
    <source>
        <dbReference type="ARBA" id="ARBA00022741"/>
    </source>
</evidence>
<organism evidence="9 10">
    <name type="scientific">Ficus carica</name>
    <name type="common">Common fig</name>
    <dbReference type="NCBI Taxonomy" id="3494"/>
    <lineage>
        <taxon>Eukaryota</taxon>
        <taxon>Viridiplantae</taxon>
        <taxon>Streptophyta</taxon>
        <taxon>Embryophyta</taxon>
        <taxon>Tracheophyta</taxon>
        <taxon>Spermatophyta</taxon>
        <taxon>Magnoliopsida</taxon>
        <taxon>eudicotyledons</taxon>
        <taxon>Gunneridae</taxon>
        <taxon>Pentapetalae</taxon>
        <taxon>rosids</taxon>
        <taxon>fabids</taxon>
        <taxon>Rosales</taxon>
        <taxon>Moraceae</taxon>
        <taxon>Ficeae</taxon>
        <taxon>Ficus</taxon>
    </lineage>
</organism>
<keyword evidence="6" id="KW-0067">ATP-binding</keyword>
<evidence type="ECO:0000256" key="1">
    <source>
        <dbReference type="ARBA" id="ARBA00009460"/>
    </source>
</evidence>
<dbReference type="Gene3D" id="3.30.200.20">
    <property type="entry name" value="Phosphorylase Kinase, domain 1"/>
    <property type="match status" value="2"/>
</dbReference>
<dbReference type="GO" id="GO:0102193">
    <property type="term" value="F:protein-ribulosamine 3-kinase activity"/>
    <property type="evidence" value="ECO:0007669"/>
    <property type="project" value="UniProtKB-EC"/>
</dbReference>
<dbReference type="EC" id="2.7.1.172" evidence="2"/>
<dbReference type="InterPro" id="IPR016477">
    <property type="entry name" value="Fructo-/Ketosamine-3-kinase"/>
</dbReference>
<dbReference type="SUPFAM" id="SSF56112">
    <property type="entry name" value="Protein kinase-like (PK-like)"/>
    <property type="match status" value="2"/>
</dbReference>
<dbReference type="Gene3D" id="1.10.510.10">
    <property type="entry name" value="Transferase(Phosphotransferase) domain 1"/>
    <property type="match status" value="1"/>
</dbReference>
<keyword evidence="3" id="KW-0808">Transferase</keyword>
<evidence type="ECO:0000256" key="3">
    <source>
        <dbReference type="ARBA" id="ARBA00022679"/>
    </source>
</evidence>
<comment type="caution">
    <text evidence="9">The sequence shown here is derived from an EMBL/GenBank/DDBJ whole genome shotgun (WGS) entry which is preliminary data.</text>
</comment>
<dbReference type="PANTHER" id="PTHR12149:SF8">
    <property type="entry name" value="PROTEIN-RIBULOSAMINE 3-KINASE"/>
    <property type="match status" value="1"/>
</dbReference>
<evidence type="ECO:0000259" key="8">
    <source>
        <dbReference type="PROSITE" id="PS50011"/>
    </source>
</evidence>
<evidence type="ECO:0000256" key="6">
    <source>
        <dbReference type="ARBA" id="ARBA00022840"/>
    </source>
</evidence>
<keyword evidence="4" id="KW-0547">Nucleotide-binding</keyword>
<dbReference type="GO" id="GO:0004672">
    <property type="term" value="F:protein kinase activity"/>
    <property type="evidence" value="ECO:0007669"/>
    <property type="project" value="InterPro"/>
</dbReference>
<dbReference type="Pfam" id="PF07714">
    <property type="entry name" value="PK_Tyr_Ser-Thr"/>
    <property type="match status" value="1"/>
</dbReference>
<gene>
    <name evidence="9" type="ORF">TIFTF001_042895</name>
</gene>
<comment type="catalytic activity">
    <reaction evidence="7">
        <text>N(6)-D-ribulosyl-L-lysyl-[protein] + ATP = N(6)-(3-O-phospho-D-ribulosyl)-L-lysyl-[protein] + ADP + H(+)</text>
        <dbReference type="Rhea" id="RHEA:48432"/>
        <dbReference type="Rhea" id="RHEA-COMP:12103"/>
        <dbReference type="Rhea" id="RHEA-COMP:12104"/>
        <dbReference type="ChEBI" id="CHEBI:15378"/>
        <dbReference type="ChEBI" id="CHEBI:30616"/>
        <dbReference type="ChEBI" id="CHEBI:90418"/>
        <dbReference type="ChEBI" id="CHEBI:90420"/>
        <dbReference type="ChEBI" id="CHEBI:456216"/>
        <dbReference type="EC" id="2.7.1.172"/>
    </reaction>
    <physiologicalReaction direction="left-to-right" evidence="7">
        <dbReference type="Rhea" id="RHEA:48433"/>
    </physiologicalReaction>
</comment>
<comment type="similarity">
    <text evidence="1">Belongs to the fructosamine kinase family.</text>
</comment>
<protein>
    <recommendedName>
        <fullName evidence="2">protein-ribulosamine 3-kinase</fullName>
        <ecNumber evidence="2">2.7.1.172</ecNumber>
    </recommendedName>
</protein>
<dbReference type="InterPro" id="IPR011009">
    <property type="entry name" value="Kinase-like_dom_sf"/>
</dbReference>
<dbReference type="GO" id="GO:0005737">
    <property type="term" value="C:cytoplasm"/>
    <property type="evidence" value="ECO:0007669"/>
    <property type="project" value="UniProtKB-ARBA"/>
</dbReference>
<name>A0AA87Z629_FICCA</name>
<accession>A0AA87Z629</accession>
<evidence type="ECO:0000313" key="10">
    <source>
        <dbReference type="Proteomes" id="UP001187192"/>
    </source>
</evidence>
<sequence>MSDDPVQEWILSEGKATEITRISSVGGGCINRANRYDTDAGSFFVKTNRSIGPSMFEGEALGLNAMYETKSIRVPKPFKVGSLPTGGSYIIMEFIEFGGSRGDQSVLGRKLAEMHKAGKSENGFGFDVDNTIGSTPQINTWTSDWIHFYGEHRLGFQLKLLRDQYGDSSIYEKDGHNEAEFGMSWCAGFGGSFYDAYFKVMPKQPGKRSTNQERLSNNKENEDKLFVENGGKLLEELIHSCNGKCNPIRSFSAQEIQKATNDFKLHYYSNFDFDWYVGILNDGRQVLVKSYKNIPYVTTTDEQPNTGPYRDIAISSLMSNHSNALKLLGSCLELPIPMLVYEYAEIGPLNSQGGVGSDVSSTSLSWETRLKVAKDIANALTYLHMAFSRPVIHMNMFPENVFLDKGSVAKLSNFYCALSIPKGETVVQTTRTRDWHPIYLDPCSIVEGNVKEESDVYSFGLFLLVLLTGRNANFKRGEKSVIRYVKDLVEEGRLIIEIVDPKILEDDGSINEEKQQQMQDFLKLALRCIEFKRENRPPMIQVSKELKRIDKSTNRTLVP</sequence>
<dbReference type="GO" id="GO:0005524">
    <property type="term" value="F:ATP binding"/>
    <property type="evidence" value="ECO:0007669"/>
    <property type="project" value="UniProtKB-KW"/>
</dbReference>
<dbReference type="Gene3D" id="3.90.1200.10">
    <property type="match status" value="1"/>
</dbReference>
<evidence type="ECO:0000256" key="2">
    <source>
        <dbReference type="ARBA" id="ARBA00011961"/>
    </source>
</evidence>
<proteinExistence type="inferred from homology"/>
<reference evidence="9" key="1">
    <citation type="submission" date="2023-07" db="EMBL/GenBank/DDBJ databases">
        <title>draft genome sequence of fig (Ficus carica).</title>
        <authorList>
            <person name="Takahashi T."/>
            <person name="Nishimura K."/>
        </authorList>
    </citation>
    <scope>NUCLEOTIDE SEQUENCE</scope>
</reference>
<evidence type="ECO:0000256" key="5">
    <source>
        <dbReference type="ARBA" id="ARBA00022777"/>
    </source>
</evidence>